<dbReference type="GO" id="GO:0006508">
    <property type="term" value="P:proteolysis"/>
    <property type="evidence" value="ECO:0007669"/>
    <property type="project" value="InterPro"/>
</dbReference>
<dbReference type="SUPFAM" id="SSF54593">
    <property type="entry name" value="Glyoxalase/Bleomycin resistance protein/Dihydroxybiphenyl dioxygenase"/>
    <property type="match status" value="1"/>
</dbReference>
<dbReference type="InterPro" id="IPR001375">
    <property type="entry name" value="Peptidase_S9_cat"/>
</dbReference>
<keyword evidence="4" id="KW-1185">Reference proteome</keyword>
<evidence type="ECO:0000259" key="2">
    <source>
        <dbReference type="PROSITE" id="PS51819"/>
    </source>
</evidence>
<reference evidence="4" key="1">
    <citation type="submission" date="2017-02" db="EMBL/GenBank/DDBJ databases">
        <authorList>
            <person name="Varghese N."/>
            <person name="Submissions S."/>
        </authorList>
    </citation>
    <scope>NUCLEOTIDE SEQUENCE [LARGE SCALE GENOMIC DNA]</scope>
    <source>
        <strain evidence="4">ATCC 27094</strain>
    </source>
</reference>
<dbReference type="Pfam" id="PF00903">
    <property type="entry name" value="Glyoxalase"/>
    <property type="match status" value="1"/>
</dbReference>
<dbReference type="OrthoDB" id="217645at2"/>
<dbReference type="SUPFAM" id="SSF53474">
    <property type="entry name" value="alpha/beta-Hydrolases"/>
    <property type="match status" value="1"/>
</dbReference>
<dbReference type="Gene3D" id="3.10.180.10">
    <property type="entry name" value="2,3-Dihydroxybiphenyl 1,2-Dioxygenase, domain 1"/>
    <property type="match status" value="1"/>
</dbReference>
<gene>
    <name evidence="3" type="ORF">SAMN02745126_02961</name>
</gene>
<dbReference type="RefSeq" id="WP_085934593.1">
    <property type="nucleotide sequence ID" value="NZ_FUWJ01000002.1"/>
</dbReference>
<dbReference type="PROSITE" id="PS51819">
    <property type="entry name" value="VOC"/>
    <property type="match status" value="1"/>
</dbReference>
<dbReference type="PANTHER" id="PTHR22946:SF9">
    <property type="entry name" value="POLYKETIDE TRANSFERASE AF380"/>
    <property type="match status" value="1"/>
</dbReference>
<feature type="domain" description="VOC" evidence="2">
    <location>
        <begin position="6"/>
        <end position="126"/>
    </location>
</feature>
<dbReference type="Gene3D" id="3.40.50.1820">
    <property type="entry name" value="alpha/beta hydrolase"/>
    <property type="match status" value="1"/>
</dbReference>
<dbReference type="GO" id="GO:0052689">
    <property type="term" value="F:carboxylic ester hydrolase activity"/>
    <property type="evidence" value="ECO:0007669"/>
    <property type="project" value="UniProtKB-ARBA"/>
</dbReference>
<accession>A0A1T4PQ02</accession>
<dbReference type="GO" id="GO:0008236">
    <property type="term" value="F:serine-type peptidase activity"/>
    <property type="evidence" value="ECO:0007669"/>
    <property type="project" value="InterPro"/>
</dbReference>
<sequence length="373" mass="40846">MRQRSSFAGAAIEVSDLARSIAFHRLWLPTLGFQRVWEGTGSVLWARGYDQLVMRQAKEGVSYGPGALSLAVSAESRGLVDQVFSDLRTAGAAVEQPPIDREDFAPGCYSMRFRDPDGVPIEVVYRWQELPELADAELVSIPGVGITLGGYFFKPQTGQPPYPALVLLHGFAGHAHNLAGLARRATANGYAALALSLRGWLGSGGENDQGLRQPLDVLAAIDWLLHRPLVDRTRIGLVGASMGGQVALLTAAHKPPIAAVASYFAPTDLARWRDANPFIRDYLDDLCGPEGLPVRSPLLRVAQIDVPVLLIHGDQDENVPVQQTLTMAQSLREHGKDVETLIIEGATHYFDDKEYGIALRKLFEFLRRHLNRS</sequence>
<dbReference type="EMBL" id="FUWJ01000002">
    <property type="protein sequence ID" value="SJZ93640.1"/>
    <property type="molecule type" value="Genomic_DNA"/>
</dbReference>
<dbReference type="InterPro" id="IPR037523">
    <property type="entry name" value="VOC_core"/>
</dbReference>
<evidence type="ECO:0000313" key="3">
    <source>
        <dbReference type="EMBL" id="SJZ93640.1"/>
    </source>
</evidence>
<dbReference type="InterPro" id="IPR050261">
    <property type="entry name" value="FrsA_esterase"/>
</dbReference>
<dbReference type="InterPro" id="IPR004360">
    <property type="entry name" value="Glyas_Fos-R_dOase_dom"/>
</dbReference>
<dbReference type="InterPro" id="IPR029058">
    <property type="entry name" value="AB_hydrolase_fold"/>
</dbReference>
<dbReference type="InterPro" id="IPR029068">
    <property type="entry name" value="Glyas_Bleomycin-R_OHBP_Dase"/>
</dbReference>
<evidence type="ECO:0000313" key="4">
    <source>
        <dbReference type="Proteomes" id="UP000190092"/>
    </source>
</evidence>
<organism evidence="3 4">
    <name type="scientific">Enhydrobacter aerosaccus</name>
    <dbReference type="NCBI Taxonomy" id="225324"/>
    <lineage>
        <taxon>Bacteria</taxon>
        <taxon>Pseudomonadati</taxon>
        <taxon>Pseudomonadota</taxon>
        <taxon>Alphaproteobacteria</taxon>
        <taxon>Hyphomicrobiales</taxon>
        <taxon>Enhydrobacter</taxon>
    </lineage>
</organism>
<dbReference type="Proteomes" id="UP000190092">
    <property type="component" value="Unassembled WGS sequence"/>
</dbReference>
<keyword evidence="1" id="KW-0378">Hydrolase</keyword>
<name>A0A1T4PQ02_9HYPH</name>
<dbReference type="STRING" id="225324.SAMN02745126_02961"/>
<dbReference type="PANTHER" id="PTHR22946">
    <property type="entry name" value="DIENELACTONE HYDROLASE DOMAIN-CONTAINING PROTEIN-RELATED"/>
    <property type="match status" value="1"/>
</dbReference>
<dbReference type="AlphaFoldDB" id="A0A1T4PQ02"/>
<protein>
    <submittedName>
        <fullName evidence="3">Glyoxalase-like domain-containing protein</fullName>
    </submittedName>
</protein>
<evidence type="ECO:0000256" key="1">
    <source>
        <dbReference type="ARBA" id="ARBA00022801"/>
    </source>
</evidence>
<proteinExistence type="predicted"/>
<dbReference type="Pfam" id="PF00326">
    <property type="entry name" value="Peptidase_S9"/>
    <property type="match status" value="1"/>
</dbReference>